<evidence type="ECO:0000313" key="2">
    <source>
        <dbReference type="Proteomes" id="UP000664534"/>
    </source>
</evidence>
<dbReference type="OrthoDB" id="4491390at2759"/>
<dbReference type="PANTHER" id="PTHR38111">
    <property type="entry name" value="ZN(2)-C6 FUNGAL-TYPE DOMAIN-CONTAINING PROTEIN-RELATED"/>
    <property type="match status" value="1"/>
</dbReference>
<dbReference type="InterPro" id="IPR053178">
    <property type="entry name" value="Osmoadaptation_assoc"/>
</dbReference>
<dbReference type="Proteomes" id="UP000664534">
    <property type="component" value="Unassembled WGS sequence"/>
</dbReference>
<name>A0A8H3I5E1_9LECA</name>
<sequence length="466" mass="52692">MYSMPLPPSSANVSEAQLISAFWECYIPSWSRAQTGSACAWLQHSICLPNPPPALRLALKAVAMTRLGWLHKDDAFVRGGRAIYGNALIELQKALYDKRSMWQDETMATCNVLALYEVNNFLLLFHTVLIRSMQLSESTTASMIGYSSHVEGLTNLIIMRGSDRYRSCSPLARAMFEETRLKTMFQSLLHRKASPLGSHEWCTRPWHPKRKDQSQKDIFQKLYDHGFALGALLEEIDNADFANRDTGTEAIQKYLRRCSAMHAKLHLWYQELLRGSDSPLYWLTPPNDAIKLGPADEYWASISNINRPFSFPNLKTAFIIILYWALKLAISSTIAKICSIALSNPTFPIPSPLNTTVQQMRVQHAKIGRTENATNIMRSMPYCLHDSMGLIGAQKSLFALRAALLSLRRSQTRESKMCERMYRELYEKKGLGYAKQVADMGPKWGIDPVLDLSGQTELVLIAGAWC</sequence>
<proteinExistence type="predicted"/>
<protein>
    <submittedName>
        <fullName evidence="1">Uncharacterized protein</fullName>
    </submittedName>
</protein>
<keyword evidence="2" id="KW-1185">Reference proteome</keyword>
<organism evidence="1 2">
    <name type="scientific">Imshaugia aleurites</name>
    <dbReference type="NCBI Taxonomy" id="172621"/>
    <lineage>
        <taxon>Eukaryota</taxon>
        <taxon>Fungi</taxon>
        <taxon>Dikarya</taxon>
        <taxon>Ascomycota</taxon>
        <taxon>Pezizomycotina</taxon>
        <taxon>Lecanoromycetes</taxon>
        <taxon>OSLEUM clade</taxon>
        <taxon>Lecanoromycetidae</taxon>
        <taxon>Lecanorales</taxon>
        <taxon>Lecanorineae</taxon>
        <taxon>Parmeliaceae</taxon>
        <taxon>Imshaugia</taxon>
    </lineage>
</organism>
<dbReference type="AlphaFoldDB" id="A0A8H3I5E1"/>
<reference evidence="1" key="1">
    <citation type="submission" date="2021-03" db="EMBL/GenBank/DDBJ databases">
        <authorList>
            <person name="Tagirdzhanova G."/>
        </authorList>
    </citation>
    <scope>NUCLEOTIDE SEQUENCE</scope>
</reference>
<evidence type="ECO:0000313" key="1">
    <source>
        <dbReference type="EMBL" id="CAF9907990.1"/>
    </source>
</evidence>
<comment type="caution">
    <text evidence="1">The sequence shown here is derived from an EMBL/GenBank/DDBJ whole genome shotgun (WGS) entry which is preliminary data.</text>
</comment>
<gene>
    <name evidence="1" type="ORF">IMSHALPRED_006552</name>
</gene>
<accession>A0A8H3I5E1</accession>
<dbReference type="EMBL" id="CAJPDT010000004">
    <property type="protein sequence ID" value="CAF9907990.1"/>
    <property type="molecule type" value="Genomic_DNA"/>
</dbReference>